<organism evidence="1 2">
    <name type="scientific">Paxillus rubicundulus Ve08.2h10</name>
    <dbReference type="NCBI Taxonomy" id="930991"/>
    <lineage>
        <taxon>Eukaryota</taxon>
        <taxon>Fungi</taxon>
        <taxon>Dikarya</taxon>
        <taxon>Basidiomycota</taxon>
        <taxon>Agaricomycotina</taxon>
        <taxon>Agaricomycetes</taxon>
        <taxon>Agaricomycetidae</taxon>
        <taxon>Boletales</taxon>
        <taxon>Paxilineae</taxon>
        <taxon>Paxillaceae</taxon>
        <taxon>Paxillus</taxon>
    </lineage>
</organism>
<dbReference type="HOGENOM" id="CLU_3069394_0_0_1"/>
<keyword evidence="2" id="KW-1185">Reference proteome</keyword>
<dbReference type="InParanoid" id="A0A0D0DCT7"/>
<dbReference type="Proteomes" id="UP000054538">
    <property type="component" value="Unassembled WGS sequence"/>
</dbReference>
<name>A0A0D0DCT7_9AGAM</name>
<reference evidence="1 2" key="1">
    <citation type="submission" date="2014-04" db="EMBL/GenBank/DDBJ databases">
        <authorList>
            <consortium name="DOE Joint Genome Institute"/>
            <person name="Kuo A."/>
            <person name="Kohler A."/>
            <person name="Jargeat P."/>
            <person name="Nagy L.G."/>
            <person name="Floudas D."/>
            <person name="Copeland A."/>
            <person name="Barry K.W."/>
            <person name="Cichocki N."/>
            <person name="Veneault-Fourrey C."/>
            <person name="LaButti K."/>
            <person name="Lindquist E.A."/>
            <person name="Lipzen A."/>
            <person name="Lundell T."/>
            <person name="Morin E."/>
            <person name="Murat C."/>
            <person name="Sun H."/>
            <person name="Tunlid A."/>
            <person name="Henrissat B."/>
            <person name="Grigoriev I.V."/>
            <person name="Hibbett D.S."/>
            <person name="Martin F."/>
            <person name="Nordberg H.P."/>
            <person name="Cantor M.N."/>
            <person name="Hua S.X."/>
        </authorList>
    </citation>
    <scope>NUCLEOTIDE SEQUENCE [LARGE SCALE GENOMIC DNA]</scope>
    <source>
        <strain evidence="1 2">Ve08.2h10</strain>
    </source>
</reference>
<protein>
    <submittedName>
        <fullName evidence="1">Uncharacterized protein</fullName>
    </submittedName>
</protein>
<proteinExistence type="predicted"/>
<dbReference type="EMBL" id="KN825687">
    <property type="protein sequence ID" value="KIK82046.1"/>
    <property type="molecule type" value="Genomic_DNA"/>
</dbReference>
<evidence type="ECO:0000313" key="2">
    <source>
        <dbReference type="Proteomes" id="UP000054538"/>
    </source>
</evidence>
<dbReference type="AlphaFoldDB" id="A0A0D0DCT7"/>
<gene>
    <name evidence="1" type="ORF">PAXRUDRAFT_832429</name>
</gene>
<evidence type="ECO:0000313" key="1">
    <source>
        <dbReference type="EMBL" id="KIK82046.1"/>
    </source>
</evidence>
<reference evidence="2" key="2">
    <citation type="submission" date="2015-01" db="EMBL/GenBank/DDBJ databases">
        <title>Evolutionary Origins and Diversification of the Mycorrhizal Mutualists.</title>
        <authorList>
            <consortium name="DOE Joint Genome Institute"/>
            <consortium name="Mycorrhizal Genomics Consortium"/>
            <person name="Kohler A."/>
            <person name="Kuo A."/>
            <person name="Nagy L.G."/>
            <person name="Floudas D."/>
            <person name="Copeland A."/>
            <person name="Barry K.W."/>
            <person name="Cichocki N."/>
            <person name="Veneault-Fourrey C."/>
            <person name="LaButti K."/>
            <person name="Lindquist E.A."/>
            <person name="Lipzen A."/>
            <person name="Lundell T."/>
            <person name="Morin E."/>
            <person name="Murat C."/>
            <person name="Riley R."/>
            <person name="Ohm R."/>
            <person name="Sun H."/>
            <person name="Tunlid A."/>
            <person name="Henrissat B."/>
            <person name="Grigoriev I.V."/>
            <person name="Hibbett D.S."/>
            <person name="Martin F."/>
        </authorList>
    </citation>
    <scope>NUCLEOTIDE SEQUENCE [LARGE SCALE GENOMIC DNA]</scope>
    <source>
        <strain evidence="2">Ve08.2h10</strain>
    </source>
</reference>
<sequence>MNDTGVDEPTNDNARIKGRVIVATEKRDKEKVYARDWLICHPFVCTETRPASL</sequence>
<accession>A0A0D0DCT7</accession>